<evidence type="ECO:0000313" key="2">
    <source>
        <dbReference type="EMBL" id="GFP36260.1"/>
    </source>
</evidence>
<dbReference type="Pfam" id="PF00111">
    <property type="entry name" value="Fer2"/>
    <property type="match status" value="1"/>
</dbReference>
<evidence type="ECO:0000259" key="1">
    <source>
        <dbReference type="Pfam" id="PF00111"/>
    </source>
</evidence>
<dbReference type="Proteomes" id="UP000576480">
    <property type="component" value="Unassembled WGS sequence"/>
</dbReference>
<dbReference type="InterPro" id="IPR001041">
    <property type="entry name" value="2Fe-2S_ferredoxin-type"/>
</dbReference>
<dbReference type="GO" id="GO:0051536">
    <property type="term" value="F:iron-sulfur cluster binding"/>
    <property type="evidence" value="ECO:0007669"/>
    <property type="project" value="InterPro"/>
</dbReference>
<dbReference type="RefSeq" id="WP_176230603.1">
    <property type="nucleotide sequence ID" value="NZ_BLSB01000525.1"/>
</dbReference>
<organism evidence="2 3">
    <name type="scientific">Candidatus Hakubella thermalkaliphila</name>
    <dbReference type="NCBI Taxonomy" id="2754717"/>
    <lineage>
        <taxon>Bacteria</taxon>
        <taxon>Bacillati</taxon>
        <taxon>Actinomycetota</taxon>
        <taxon>Actinomycetota incertae sedis</taxon>
        <taxon>Candidatus Hakubellales</taxon>
        <taxon>Candidatus Hakubellaceae</taxon>
        <taxon>Candidatus Hakubella</taxon>
    </lineage>
</organism>
<evidence type="ECO:0000313" key="3">
    <source>
        <dbReference type="Proteomes" id="UP000576480"/>
    </source>
</evidence>
<name>A0A6V8PVV8_9ACTN</name>
<dbReference type="AlphaFoldDB" id="A0A6V8PVV8"/>
<gene>
    <name evidence="2" type="ORF">HKBW3S43_02048</name>
</gene>
<feature type="non-terminal residue" evidence="2">
    <location>
        <position position="66"/>
    </location>
</feature>
<dbReference type="SUPFAM" id="SSF54292">
    <property type="entry name" value="2Fe-2S ferredoxin-like"/>
    <property type="match status" value="1"/>
</dbReference>
<dbReference type="InterPro" id="IPR036010">
    <property type="entry name" value="2Fe-2S_ferredoxin-like_sf"/>
</dbReference>
<dbReference type="CDD" id="cd00207">
    <property type="entry name" value="fer2"/>
    <property type="match status" value="1"/>
</dbReference>
<dbReference type="EMBL" id="BLSB01000525">
    <property type="protein sequence ID" value="GFP36260.1"/>
    <property type="molecule type" value="Genomic_DNA"/>
</dbReference>
<sequence>MTIYVEQGENLHRAAVAAGVHVDAAWGGNGTCGKCRVLIKKGRAKSAPSPNLRQDRVEKGYVLAGL</sequence>
<dbReference type="InterPro" id="IPR012675">
    <property type="entry name" value="Beta-grasp_dom_sf"/>
</dbReference>
<comment type="caution">
    <text evidence="2">The sequence shown here is derived from an EMBL/GenBank/DDBJ whole genome shotgun (WGS) entry which is preliminary data.</text>
</comment>
<reference evidence="2 3" key="1">
    <citation type="journal article" date="2020" name="Front. Microbiol.">
        <title>Single-cell genomics of novel Actinobacteria with the Wood-Ljungdahl pathway discovered in a serpentinizing system.</title>
        <authorList>
            <person name="Merino N."/>
            <person name="Kawai M."/>
            <person name="Boyd E.S."/>
            <person name="Colman D.R."/>
            <person name="McGlynn S.E."/>
            <person name="Nealson K.H."/>
            <person name="Kurokawa K."/>
            <person name="Hongoh Y."/>
        </authorList>
    </citation>
    <scope>NUCLEOTIDE SEQUENCE [LARGE SCALE GENOMIC DNA]</scope>
    <source>
        <strain evidence="2 3">S43</strain>
    </source>
</reference>
<accession>A0A6V8PVV8</accession>
<protein>
    <recommendedName>
        <fullName evidence="1">2Fe-2S ferredoxin-type domain-containing protein</fullName>
    </recommendedName>
</protein>
<feature type="domain" description="2Fe-2S ferredoxin-type" evidence="1">
    <location>
        <begin position="2"/>
        <end position="64"/>
    </location>
</feature>
<proteinExistence type="predicted"/>
<dbReference type="Gene3D" id="3.10.20.30">
    <property type="match status" value="1"/>
</dbReference>